<sequence>MERPMGAEPKLFSQQMHGWQALTVLVISLNEIANRLQIRGTFRDRLDCALRSAMTLFRRALRSFAAPFANLSRIHTKSDPCRFGLIIDADGVITRGREMLAGSREALQMITDVDGHFKIPTVFVTNASNTMEATEAVMLSRMLGIHVDPTQVIMAHSPLRLFTEYHEKPVLACGQGPVRDIAFRLISLLS</sequence>
<evidence type="ECO:0000313" key="1">
    <source>
        <dbReference type="EMBL" id="VDM50380.1"/>
    </source>
</evidence>
<dbReference type="EMBL" id="UYWY01026329">
    <property type="protein sequence ID" value="VDM50380.1"/>
    <property type="molecule type" value="Genomic_DNA"/>
</dbReference>
<dbReference type="InterPro" id="IPR006357">
    <property type="entry name" value="HAD-SF_hydro_IIA"/>
</dbReference>
<evidence type="ECO:0000313" key="2">
    <source>
        <dbReference type="Proteomes" id="UP000050794"/>
    </source>
</evidence>
<reference evidence="3" key="1">
    <citation type="submission" date="2016-06" db="UniProtKB">
        <authorList>
            <consortium name="WormBaseParasite"/>
        </authorList>
    </citation>
    <scope>IDENTIFICATION</scope>
</reference>
<proteinExistence type="predicted"/>
<reference evidence="1 2" key="2">
    <citation type="submission" date="2018-11" db="EMBL/GenBank/DDBJ databases">
        <authorList>
            <consortium name="Pathogen Informatics"/>
        </authorList>
    </citation>
    <scope>NUCLEOTIDE SEQUENCE [LARGE SCALE GENOMIC DNA]</scope>
</reference>
<dbReference type="Gene3D" id="3.40.50.1000">
    <property type="entry name" value="HAD superfamily/HAD-like"/>
    <property type="match status" value="1"/>
</dbReference>
<organism evidence="2 3">
    <name type="scientific">Toxocara canis</name>
    <name type="common">Canine roundworm</name>
    <dbReference type="NCBI Taxonomy" id="6265"/>
    <lineage>
        <taxon>Eukaryota</taxon>
        <taxon>Metazoa</taxon>
        <taxon>Ecdysozoa</taxon>
        <taxon>Nematoda</taxon>
        <taxon>Chromadorea</taxon>
        <taxon>Rhabditida</taxon>
        <taxon>Spirurina</taxon>
        <taxon>Ascaridomorpha</taxon>
        <taxon>Ascaridoidea</taxon>
        <taxon>Toxocaridae</taxon>
        <taxon>Toxocara</taxon>
    </lineage>
</organism>
<dbReference type="SUPFAM" id="SSF56784">
    <property type="entry name" value="HAD-like"/>
    <property type="match status" value="1"/>
</dbReference>
<evidence type="ECO:0000313" key="3">
    <source>
        <dbReference type="WBParaSite" id="TCNE_0001906301-mRNA-1"/>
    </source>
</evidence>
<dbReference type="WBParaSite" id="TCNE_0001906301-mRNA-1">
    <property type="protein sequence ID" value="TCNE_0001906301-mRNA-1"/>
    <property type="gene ID" value="TCNE_0001906301"/>
</dbReference>
<name>A0A183VE89_TOXCA</name>
<dbReference type="InterPro" id="IPR036412">
    <property type="entry name" value="HAD-like_sf"/>
</dbReference>
<gene>
    <name evidence="1" type="ORF">TCNE_LOCUS19059</name>
</gene>
<protein>
    <submittedName>
        <fullName evidence="3">Haloacid dehalogenase</fullName>
    </submittedName>
</protein>
<dbReference type="AlphaFoldDB" id="A0A183VE89"/>
<dbReference type="InterPro" id="IPR023214">
    <property type="entry name" value="HAD_sf"/>
</dbReference>
<accession>A0A183VE89</accession>
<keyword evidence="2" id="KW-1185">Reference proteome</keyword>
<dbReference type="Pfam" id="PF13344">
    <property type="entry name" value="Hydrolase_6"/>
    <property type="match status" value="1"/>
</dbReference>
<dbReference type="Proteomes" id="UP000050794">
    <property type="component" value="Unassembled WGS sequence"/>
</dbReference>